<evidence type="ECO:0000256" key="12">
    <source>
        <dbReference type="PROSITE-ProRule" id="PRU00277"/>
    </source>
</evidence>
<keyword evidence="11" id="KW-0963">Cytoplasm</keyword>
<dbReference type="InterPro" id="IPR005215">
    <property type="entry name" value="Trig_fac"/>
</dbReference>
<dbReference type="SUPFAM" id="SSF109998">
    <property type="entry name" value="Triger factor/SurA peptide-binding domain-like"/>
    <property type="match status" value="1"/>
</dbReference>
<comment type="caution">
    <text evidence="15">The sequence shown here is derived from an EMBL/GenBank/DDBJ whole genome shotgun (WGS) entry which is preliminary data.</text>
</comment>
<proteinExistence type="inferred from homology"/>
<comment type="function">
    <text evidence="11">Involved in protein export. Acts as a chaperone by maintaining the newly synthesized protein in an open conformation. Functions as a peptidyl-prolyl cis-trans isomerase.</text>
</comment>
<evidence type="ECO:0000256" key="11">
    <source>
        <dbReference type="HAMAP-Rule" id="MF_00303"/>
    </source>
</evidence>
<dbReference type="EC" id="5.2.1.8" evidence="3 11"/>
<dbReference type="PIRSF" id="PIRSF003095">
    <property type="entry name" value="Trigger_factor"/>
    <property type="match status" value="1"/>
</dbReference>
<accession>A0ABU9Z0S2</accession>
<keyword evidence="9 11" id="KW-0131">Cell cycle</keyword>
<evidence type="ECO:0000256" key="8">
    <source>
        <dbReference type="ARBA" id="ARBA00023235"/>
    </source>
</evidence>
<evidence type="ECO:0000256" key="1">
    <source>
        <dbReference type="ARBA" id="ARBA00000971"/>
    </source>
</evidence>
<keyword evidence="16" id="KW-1185">Reference proteome</keyword>
<dbReference type="SUPFAM" id="SSF54534">
    <property type="entry name" value="FKBP-like"/>
    <property type="match status" value="1"/>
</dbReference>
<dbReference type="NCBIfam" id="TIGR00115">
    <property type="entry name" value="tig"/>
    <property type="match status" value="1"/>
</dbReference>
<dbReference type="InterPro" id="IPR008881">
    <property type="entry name" value="Trigger_fac_ribosome-bd_bac"/>
</dbReference>
<dbReference type="Gene3D" id="1.10.3120.10">
    <property type="entry name" value="Trigger factor, C-terminal domain"/>
    <property type="match status" value="1"/>
</dbReference>
<dbReference type="Pfam" id="PF05697">
    <property type="entry name" value="Trigger_N"/>
    <property type="match status" value="1"/>
</dbReference>
<dbReference type="InterPro" id="IPR046357">
    <property type="entry name" value="PPIase_dom_sf"/>
</dbReference>
<evidence type="ECO:0000256" key="10">
    <source>
        <dbReference type="ARBA" id="ARBA00029986"/>
    </source>
</evidence>
<evidence type="ECO:0000256" key="2">
    <source>
        <dbReference type="ARBA" id="ARBA00005464"/>
    </source>
</evidence>
<keyword evidence="5 11" id="KW-0132">Cell division</keyword>
<dbReference type="InterPro" id="IPR008880">
    <property type="entry name" value="Trigger_fac_C"/>
</dbReference>
<evidence type="ECO:0000256" key="13">
    <source>
        <dbReference type="RuleBase" id="RU003914"/>
    </source>
</evidence>
<comment type="similarity">
    <text evidence="2 11 13">Belongs to the FKBP-type PPIase family. Tig subfamily.</text>
</comment>
<evidence type="ECO:0000256" key="4">
    <source>
        <dbReference type="ARBA" id="ARBA00016902"/>
    </source>
</evidence>
<comment type="domain">
    <text evidence="11">Consists of 3 domains; the N-terminus binds the ribosome, the middle domain has PPIase activity, while the C-terminus has intrinsic chaperone activity on its own.</text>
</comment>
<dbReference type="HAMAP" id="MF_00303">
    <property type="entry name" value="Trigger_factor_Tig"/>
    <property type="match status" value="1"/>
</dbReference>
<reference evidence="15 16" key="1">
    <citation type="journal article" date="2018" name="Int. J. Syst. Evol. Microbiol.">
        <title>Uliginosibacterium sediminicola sp. nov., isolated from freshwater sediment.</title>
        <authorList>
            <person name="Hwang W.M."/>
            <person name="Kim S.M."/>
            <person name="Kang K."/>
            <person name="Ahn T.Y."/>
        </authorList>
    </citation>
    <scope>NUCLEOTIDE SEQUENCE [LARGE SCALE GENOMIC DNA]</scope>
    <source>
        <strain evidence="15 16">M1-21</strain>
    </source>
</reference>
<dbReference type="Proteomes" id="UP001410394">
    <property type="component" value="Unassembled WGS sequence"/>
</dbReference>
<dbReference type="InterPro" id="IPR027304">
    <property type="entry name" value="Trigger_fact/SurA_dom_sf"/>
</dbReference>
<evidence type="ECO:0000256" key="5">
    <source>
        <dbReference type="ARBA" id="ARBA00022618"/>
    </source>
</evidence>
<keyword evidence="8 11" id="KW-0413">Isomerase</keyword>
<sequence>MQTNEVTLGALERRIDMAVSQADIERDVGARLKNMARTVKMAGFRPGKVPLKIVEQTYGPQVRSEVLGDAVERSFGEKVREQNLRVAGYPRIEPKADSAEGQIEFSATFEVYPEVVVGDLSDNTVERPTLSIGDAEVDKTLDVLRKQRTTYEVAARASQELDRVVIDFTGRKDGEVFEGGQATDFPVVVGGGQMLPAFDAQLHGVSAGDSKTFDLTFPEDYHAQNLAGQTVQFEILVKQVEAAKLPELDAEFARSLGVADGDVDKMRAEIRNNLEREVKRRIRNAVRGNVFEVLDRVVQLDVPKALIESESARMAEEAKQDLARRGMDPKNVPVEPAWFVEQATRRVKISLIVSDIVAKNKLNATPDQVRRQVEELAQSYENPQELIKWYYANPERLSNIEDLAVEDNVVEWLSTQLKVVDKAVSFDELMNNQQTA</sequence>
<dbReference type="Pfam" id="PF05698">
    <property type="entry name" value="Trigger_C"/>
    <property type="match status" value="1"/>
</dbReference>
<dbReference type="Gene3D" id="3.10.50.40">
    <property type="match status" value="1"/>
</dbReference>
<dbReference type="PANTHER" id="PTHR30560">
    <property type="entry name" value="TRIGGER FACTOR CHAPERONE AND PEPTIDYL-PROLYL CIS/TRANS ISOMERASE"/>
    <property type="match status" value="1"/>
</dbReference>
<dbReference type="InterPro" id="IPR036611">
    <property type="entry name" value="Trigger_fac_ribosome-bd_sf"/>
</dbReference>
<gene>
    <name evidence="11 15" type="primary">tig</name>
    <name evidence="15" type="ORF">ABDB84_13775</name>
</gene>
<evidence type="ECO:0000313" key="15">
    <source>
        <dbReference type="EMBL" id="MEN3069555.1"/>
    </source>
</evidence>
<evidence type="ECO:0000256" key="3">
    <source>
        <dbReference type="ARBA" id="ARBA00013194"/>
    </source>
</evidence>
<comment type="subcellular location">
    <subcellularLocation>
        <location evidence="11">Cytoplasm</location>
    </subcellularLocation>
    <text evidence="11">About half TF is bound to the ribosome near the polypeptide exit tunnel while the other half is free in the cytoplasm.</text>
</comment>
<evidence type="ECO:0000256" key="7">
    <source>
        <dbReference type="ARBA" id="ARBA00023186"/>
    </source>
</evidence>
<dbReference type="PROSITE" id="PS50059">
    <property type="entry name" value="FKBP_PPIASE"/>
    <property type="match status" value="1"/>
</dbReference>
<dbReference type="Pfam" id="PF00254">
    <property type="entry name" value="FKBP_C"/>
    <property type="match status" value="1"/>
</dbReference>
<evidence type="ECO:0000256" key="6">
    <source>
        <dbReference type="ARBA" id="ARBA00023110"/>
    </source>
</evidence>
<dbReference type="Gene3D" id="3.30.70.1050">
    <property type="entry name" value="Trigger factor ribosome-binding domain"/>
    <property type="match status" value="1"/>
</dbReference>
<dbReference type="GO" id="GO:0003755">
    <property type="term" value="F:peptidyl-prolyl cis-trans isomerase activity"/>
    <property type="evidence" value="ECO:0007669"/>
    <property type="project" value="UniProtKB-EC"/>
</dbReference>
<dbReference type="EMBL" id="JBDIVE010000007">
    <property type="protein sequence ID" value="MEN3069555.1"/>
    <property type="molecule type" value="Genomic_DNA"/>
</dbReference>
<dbReference type="SUPFAM" id="SSF102735">
    <property type="entry name" value="Trigger factor ribosome-binding domain"/>
    <property type="match status" value="1"/>
</dbReference>
<feature type="domain" description="PPIase FKBP-type" evidence="14">
    <location>
        <begin position="161"/>
        <end position="246"/>
    </location>
</feature>
<keyword evidence="7 11" id="KW-0143">Chaperone</keyword>
<protein>
    <recommendedName>
        <fullName evidence="4 11">Trigger factor</fullName>
        <shortName evidence="11">TF</shortName>
        <ecNumber evidence="3 11">5.2.1.8</ecNumber>
    </recommendedName>
    <alternativeName>
        <fullName evidence="10 11">PPIase</fullName>
    </alternativeName>
</protein>
<dbReference type="InterPro" id="IPR037041">
    <property type="entry name" value="Trigger_fac_C_sf"/>
</dbReference>
<organism evidence="15 16">
    <name type="scientific">Uliginosibacterium sediminicola</name>
    <dbReference type="NCBI Taxonomy" id="2024550"/>
    <lineage>
        <taxon>Bacteria</taxon>
        <taxon>Pseudomonadati</taxon>
        <taxon>Pseudomonadota</taxon>
        <taxon>Betaproteobacteria</taxon>
        <taxon>Rhodocyclales</taxon>
        <taxon>Zoogloeaceae</taxon>
        <taxon>Uliginosibacterium</taxon>
    </lineage>
</organism>
<name>A0ABU9Z0S2_9RHOO</name>
<comment type="catalytic activity">
    <reaction evidence="1 11 12">
        <text>[protein]-peptidylproline (omega=180) = [protein]-peptidylproline (omega=0)</text>
        <dbReference type="Rhea" id="RHEA:16237"/>
        <dbReference type="Rhea" id="RHEA-COMP:10747"/>
        <dbReference type="Rhea" id="RHEA-COMP:10748"/>
        <dbReference type="ChEBI" id="CHEBI:83833"/>
        <dbReference type="ChEBI" id="CHEBI:83834"/>
        <dbReference type="EC" id="5.2.1.8"/>
    </reaction>
</comment>
<dbReference type="InterPro" id="IPR001179">
    <property type="entry name" value="PPIase_FKBP_dom"/>
</dbReference>
<keyword evidence="6 11" id="KW-0697">Rotamase</keyword>
<dbReference type="PANTHER" id="PTHR30560:SF3">
    <property type="entry name" value="TRIGGER FACTOR-LIKE PROTEIN TIG, CHLOROPLASTIC"/>
    <property type="match status" value="1"/>
</dbReference>
<dbReference type="RefSeq" id="WP_345920323.1">
    <property type="nucleotide sequence ID" value="NZ_JBDIVE010000007.1"/>
</dbReference>
<evidence type="ECO:0000259" key="14">
    <source>
        <dbReference type="PROSITE" id="PS50059"/>
    </source>
</evidence>
<evidence type="ECO:0000256" key="9">
    <source>
        <dbReference type="ARBA" id="ARBA00023306"/>
    </source>
</evidence>
<evidence type="ECO:0000313" key="16">
    <source>
        <dbReference type="Proteomes" id="UP001410394"/>
    </source>
</evidence>